<dbReference type="PANTHER" id="PTHR42979">
    <property type="entry name" value="3-ISOPROPYLMALATE DEHYDROGENASE"/>
    <property type="match status" value="1"/>
</dbReference>
<evidence type="ECO:0000256" key="3">
    <source>
        <dbReference type="ARBA" id="ARBA00011738"/>
    </source>
</evidence>
<proteinExistence type="predicted"/>
<evidence type="ECO:0000256" key="9">
    <source>
        <dbReference type="ARBA" id="ARBA00023002"/>
    </source>
</evidence>
<gene>
    <name evidence="14" type="ORF">METZ01_LOCUS78422</name>
</gene>
<dbReference type="SMART" id="SM01329">
    <property type="entry name" value="Iso_dh"/>
    <property type="match status" value="1"/>
</dbReference>
<keyword evidence="12" id="KW-0100">Branched-chain amino acid biosynthesis</keyword>
<evidence type="ECO:0000313" key="14">
    <source>
        <dbReference type="EMBL" id="SVA25568.1"/>
    </source>
</evidence>
<keyword evidence="6" id="KW-0028">Amino-acid biosynthesis</keyword>
<dbReference type="EC" id="1.1.1.85" evidence="4"/>
<dbReference type="GO" id="GO:0000287">
    <property type="term" value="F:magnesium ion binding"/>
    <property type="evidence" value="ECO:0007669"/>
    <property type="project" value="InterPro"/>
</dbReference>
<comment type="cofactor">
    <cofactor evidence="2">
        <name>Mg(2+)</name>
        <dbReference type="ChEBI" id="CHEBI:18420"/>
    </cofactor>
</comment>
<keyword evidence="10" id="KW-0520">NAD</keyword>
<keyword evidence="5" id="KW-0432">Leucine biosynthesis</keyword>
<evidence type="ECO:0000259" key="13">
    <source>
        <dbReference type="SMART" id="SM01329"/>
    </source>
</evidence>
<dbReference type="GO" id="GO:0003862">
    <property type="term" value="F:3-isopropylmalate dehydrogenase activity"/>
    <property type="evidence" value="ECO:0007669"/>
    <property type="project" value="UniProtKB-EC"/>
</dbReference>
<accession>A0A381UD87</accession>
<evidence type="ECO:0000256" key="8">
    <source>
        <dbReference type="ARBA" id="ARBA00022842"/>
    </source>
</evidence>
<dbReference type="InterPro" id="IPR024084">
    <property type="entry name" value="IsoPropMal-DH-like_dom"/>
</dbReference>
<reference evidence="14" key="1">
    <citation type="submission" date="2018-05" db="EMBL/GenBank/DDBJ databases">
        <authorList>
            <person name="Lanie J.A."/>
            <person name="Ng W.-L."/>
            <person name="Kazmierczak K.M."/>
            <person name="Andrzejewski T.M."/>
            <person name="Davidsen T.M."/>
            <person name="Wayne K.J."/>
            <person name="Tettelin H."/>
            <person name="Glass J.I."/>
            <person name="Rusch D."/>
            <person name="Podicherti R."/>
            <person name="Tsui H.-C.T."/>
            <person name="Winkler M.E."/>
        </authorList>
    </citation>
    <scope>NUCLEOTIDE SEQUENCE</scope>
</reference>
<organism evidence="14">
    <name type="scientific">marine metagenome</name>
    <dbReference type="NCBI Taxonomy" id="408172"/>
    <lineage>
        <taxon>unclassified sequences</taxon>
        <taxon>metagenomes</taxon>
        <taxon>ecological metagenomes</taxon>
    </lineage>
</organism>
<dbReference type="NCBIfam" id="TIGR00169">
    <property type="entry name" value="leuB"/>
    <property type="match status" value="1"/>
</dbReference>
<evidence type="ECO:0000256" key="10">
    <source>
        <dbReference type="ARBA" id="ARBA00023027"/>
    </source>
</evidence>
<dbReference type="InterPro" id="IPR019818">
    <property type="entry name" value="IsoCit/isopropylmalate_DH_CS"/>
</dbReference>
<keyword evidence="11" id="KW-0464">Manganese</keyword>
<dbReference type="Gene3D" id="3.40.718.10">
    <property type="entry name" value="Isopropylmalate Dehydrogenase"/>
    <property type="match status" value="1"/>
</dbReference>
<dbReference type="PROSITE" id="PS00470">
    <property type="entry name" value="IDH_IMDH"/>
    <property type="match status" value="1"/>
</dbReference>
<evidence type="ECO:0000256" key="11">
    <source>
        <dbReference type="ARBA" id="ARBA00023211"/>
    </source>
</evidence>
<sequence>MSTYTIALLAGDGIGPEIMDEAVKILRLVESRNTVTFDLKPALFGASAYFETGKSFPEESVAICDQADAILKGTIGLNHEDSKTIPVDEQPERGALLPMRRRYDTYANFRPVYLPRSLAHFSPLKPEVIGDGIDLIIIRELVGGLYFGSKKSGVDDQGRRYVHEMLEYNEDQIRRVLEVAFQLASKRKKVLHNIHKSNVLKSSILWNEIVEEVRPSYPDIEVKHVLVDAAATYLCLDPASFDVMVMENMFGDILSDQGGGILGSLGLMPSACVGPEKSYYEPSHGSAPDIAGQGIANPYSMIGSVAMMLEMSFGMESEARNLWRAMQSVFAAGYTTPDLARRGKSEKKISTAEFGDRVATELGKQPVDN</sequence>
<protein>
    <recommendedName>
        <fullName evidence="4">3-isopropylmalate dehydrogenase</fullName>
        <ecNumber evidence="4">1.1.1.85</ecNumber>
    </recommendedName>
</protein>
<dbReference type="Pfam" id="PF00180">
    <property type="entry name" value="Iso_dh"/>
    <property type="match status" value="1"/>
</dbReference>
<dbReference type="FunFam" id="3.40.718.10:FF:000006">
    <property type="entry name" value="3-isopropylmalate dehydrogenase"/>
    <property type="match status" value="1"/>
</dbReference>
<comment type="cofactor">
    <cofactor evidence="1">
        <name>Mn(2+)</name>
        <dbReference type="ChEBI" id="CHEBI:29035"/>
    </cofactor>
</comment>
<dbReference type="PANTHER" id="PTHR42979:SF1">
    <property type="entry name" value="3-ISOPROPYLMALATE DEHYDROGENASE"/>
    <property type="match status" value="1"/>
</dbReference>
<dbReference type="GO" id="GO:0009098">
    <property type="term" value="P:L-leucine biosynthetic process"/>
    <property type="evidence" value="ECO:0007669"/>
    <property type="project" value="UniProtKB-KW"/>
</dbReference>
<evidence type="ECO:0000256" key="7">
    <source>
        <dbReference type="ARBA" id="ARBA00022723"/>
    </source>
</evidence>
<keyword evidence="8" id="KW-0460">Magnesium</keyword>
<dbReference type="GO" id="GO:0005829">
    <property type="term" value="C:cytosol"/>
    <property type="evidence" value="ECO:0007669"/>
    <property type="project" value="TreeGrafter"/>
</dbReference>
<evidence type="ECO:0000256" key="12">
    <source>
        <dbReference type="ARBA" id="ARBA00023304"/>
    </source>
</evidence>
<feature type="domain" description="Isopropylmalate dehydrogenase-like" evidence="13">
    <location>
        <begin position="5"/>
        <end position="358"/>
    </location>
</feature>
<dbReference type="InterPro" id="IPR004429">
    <property type="entry name" value="Isopropylmalate_DH"/>
</dbReference>
<dbReference type="SUPFAM" id="SSF53659">
    <property type="entry name" value="Isocitrate/Isopropylmalate dehydrogenase-like"/>
    <property type="match status" value="1"/>
</dbReference>
<comment type="subunit">
    <text evidence="3">Homodimer.</text>
</comment>
<evidence type="ECO:0000256" key="6">
    <source>
        <dbReference type="ARBA" id="ARBA00022605"/>
    </source>
</evidence>
<evidence type="ECO:0000256" key="5">
    <source>
        <dbReference type="ARBA" id="ARBA00022430"/>
    </source>
</evidence>
<dbReference type="AlphaFoldDB" id="A0A381UD87"/>
<evidence type="ECO:0000256" key="4">
    <source>
        <dbReference type="ARBA" id="ARBA00013101"/>
    </source>
</evidence>
<evidence type="ECO:0000256" key="1">
    <source>
        <dbReference type="ARBA" id="ARBA00001936"/>
    </source>
</evidence>
<name>A0A381UD87_9ZZZZ</name>
<evidence type="ECO:0000256" key="2">
    <source>
        <dbReference type="ARBA" id="ARBA00001946"/>
    </source>
</evidence>
<keyword evidence="7" id="KW-0479">Metal-binding</keyword>
<keyword evidence="9" id="KW-0560">Oxidoreductase</keyword>
<dbReference type="EMBL" id="UINC01006113">
    <property type="protein sequence ID" value="SVA25568.1"/>
    <property type="molecule type" value="Genomic_DNA"/>
</dbReference>
<dbReference type="GO" id="GO:0051287">
    <property type="term" value="F:NAD binding"/>
    <property type="evidence" value="ECO:0007669"/>
    <property type="project" value="InterPro"/>
</dbReference>